<evidence type="ECO:0000256" key="3">
    <source>
        <dbReference type="ARBA" id="ARBA00022485"/>
    </source>
</evidence>
<comment type="similarity">
    <text evidence="2 11">Belongs to the WhiB family.</text>
</comment>
<dbReference type="Pfam" id="PF02467">
    <property type="entry name" value="Whib"/>
    <property type="match status" value="1"/>
</dbReference>
<evidence type="ECO:0000259" key="13">
    <source>
        <dbReference type="PROSITE" id="PS51674"/>
    </source>
</evidence>
<evidence type="ECO:0000256" key="4">
    <source>
        <dbReference type="ARBA" id="ARBA00022723"/>
    </source>
</evidence>
<dbReference type="Proteomes" id="UP000605361">
    <property type="component" value="Unassembled WGS sequence"/>
</dbReference>
<dbReference type="InterPro" id="IPR003482">
    <property type="entry name" value="Whib"/>
</dbReference>
<evidence type="ECO:0000256" key="10">
    <source>
        <dbReference type="ARBA" id="ARBA00023163"/>
    </source>
</evidence>
<keyword evidence="10 11" id="KW-0804">Transcription</keyword>
<evidence type="ECO:0000256" key="1">
    <source>
        <dbReference type="ARBA" id="ARBA00004496"/>
    </source>
</evidence>
<dbReference type="PROSITE" id="PS51674">
    <property type="entry name" value="4FE4S_WBL"/>
    <property type="match status" value="1"/>
</dbReference>
<keyword evidence="11" id="KW-0963">Cytoplasm</keyword>
<organism evidence="14 15">
    <name type="scientific">Nonomuraea cypriaca</name>
    <dbReference type="NCBI Taxonomy" id="1187855"/>
    <lineage>
        <taxon>Bacteria</taxon>
        <taxon>Bacillati</taxon>
        <taxon>Actinomycetota</taxon>
        <taxon>Actinomycetes</taxon>
        <taxon>Streptosporangiales</taxon>
        <taxon>Streptosporangiaceae</taxon>
        <taxon>Nonomuraea</taxon>
    </lineage>
</organism>
<dbReference type="PANTHER" id="PTHR38839">
    <property type="entry name" value="TRANSCRIPTIONAL REGULATOR WHID-RELATED"/>
    <property type="match status" value="1"/>
</dbReference>
<dbReference type="GO" id="GO:0051539">
    <property type="term" value="F:4 iron, 4 sulfur cluster binding"/>
    <property type="evidence" value="ECO:0007669"/>
    <property type="project" value="UniProtKB-UniRule"/>
</dbReference>
<evidence type="ECO:0000256" key="6">
    <source>
        <dbReference type="ARBA" id="ARBA00023014"/>
    </source>
</evidence>
<feature type="compositionally biased region" description="Basic residues" evidence="12">
    <location>
        <begin position="95"/>
        <end position="105"/>
    </location>
</feature>
<dbReference type="PANTHER" id="PTHR38839:SF4">
    <property type="entry name" value="TRANSCRIPTIONAL REGULATOR WHIB"/>
    <property type="match status" value="1"/>
</dbReference>
<name>A0A931ANM5_9ACTN</name>
<feature type="binding site" evidence="11">
    <location>
        <position position="62"/>
    </location>
    <ligand>
        <name>[4Fe-4S] cluster</name>
        <dbReference type="ChEBI" id="CHEBI:49883"/>
    </ligand>
</feature>
<feature type="binding site" evidence="11">
    <location>
        <position position="29"/>
    </location>
    <ligand>
        <name>[4Fe-4S] cluster</name>
        <dbReference type="ChEBI" id="CHEBI:49883"/>
    </ligand>
</feature>
<keyword evidence="4 11" id="KW-0479">Metal-binding</keyword>
<evidence type="ECO:0000256" key="5">
    <source>
        <dbReference type="ARBA" id="ARBA00023004"/>
    </source>
</evidence>
<reference evidence="14" key="1">
    <citation type="submission" date="2020-11" db="EMBL/GenBank/DDBJ databases">
        <title>Whole-genome analyses of Nonomuraea sp. K274.</title>
        <authorList>
            <person name="Veyisoglu A."/>
        </authorList>
    </citation>
    <scope>NUCLEOTIDE SEQUENCE</scope>
    <source>
        <strain evidence="14">K274</strain>
    </source>
</reference>
<sequence length="105" mass="11402">MLAAHPGDEALTLLERSSRTEHWTARAGCASSDPDLFFHDTDTPAARDAKAICRDCPVAAECLAVAVQQQVRHGIWGGLLPSERRPLHAADARNRKSGRHSRAHG</sequence>
<dbReference type="GO" id="GO:0003677">
    <property type="term" value="F:DNA binding"/>
    <property type="evidence" value="ECO:0007669"/>
    <property type="project" value="UniProtKB-UniRule"/>
</dbReference>
<dbReference type="AlphaFoldDB" id="A0A931ANM5"/>
<evidence type="ECO:0000256" key="12">
    <source>
        <dbReference type="SAM" id="MobiDB-lite"/>
    </source>
</evidence>
<evidence type="ECO:0000256" key="2">
    <source>
        <dbReference type="ARBA" id="ARBA00006597"/>
    </source>
</evidence>
<comment type="subcellular location">
    <subcellularLocation>
        <location evidence="1 11">Cytoplasm</location>
    </subcellularLocation>
</comment>
<comment type="cofactor">
    <cofactor evidence="11">
        <name>[4Fe-4S] cluster</name>
        <dbReference type="ChEBI" id="CHEBI:49883"/>
    </cofactor>
    <text evidence="11">Binds 1 [4Fe-4S] cluster per subunit. Following nitrosylation of the [4Fe-4S] cluster binds 1 [4Fe-8(NO)] cluster per subunit.</text>
</comment>
<feature type="binding site" evidence="11">
    <location>
        <position position="56"/>
    </location>
    <ligand>
        <name>[4Fe-4S] cluster</name>
        <dbReference type="ChEBI" id="CHEBI:49883"/>
    </ligand>
</feature>
<dbReference type="GO" id="GO:0047134">
    <property type="term" value="F:protein-disulfide reductase [NAD(P)H] activity"/>
    <property type="evidence" value="ECO:0007669"/>
    <property type="project" value="TreeGrafter"/>
</dbReference>
<evidence type="ECO:0000256" key="7">
    <source>
        <dbReference type="ARBA" id="ARBA00023015"/>
    </source>
</evidence>
<keyword evidence="7 11" id="KW-0805">Transcription regulation</keyword>
<dbReference type="GO" id="GO:0005737">
    <property type="term" value="C:cytoplasm"/>
    <property type="evidence" value="ECO:0007669"/>
    <property type="project" value="UniProtKB-SubCell"/>
</dbReference>
<dbReference type="InterPro" id="IPR034768">
    <property type="entry name" value="4FE4S_WBL"/>
</dbReference>
<keyword evidence="6 11" id="KW-0411">Iron-sulfur</keyword>
<evidence type="ECO:0000256" key="9">
    <source>
        <dbReference type="ARBA" id="ARBA00023157"/>
    </source>
</evidence>
<evidence type="ECO:0000256" key="11">
    <source>
        <dbReference type="HAMAP-Rule" id="MF_01479"/>
    </source>
</evidence>
<feature type="binding site" evidence="11">
    <location>
        <position position="53"/>
    </location>
    <ligand>
        <name>[4Fe-4S] cluster</name>
        <dbReference type="ChEBI" id="CHEBI:49883"/>
    </ligand>
</feature>
<comment type="PTM">
    <text evidence="11">The Fe-S cluster can be nitrosylated by nitric oxide (NO).</text>
</comment>
<comment type="caution">
    <text evidence="14">The sequence shown here is derived from an EMBL/GenBank/DDBJ whole genome shotgun (WGS) entry which is preliminary data.</text>
</comment>
<dbReference type="GO" id="GO:0046872">
    <property type="term" value="F:metal ion binding"/>
    <property type="evidence" value="ECO:0007669"/>
    <property type="project" value="UniProtKB-KW"/>
</dbReference>
<feature type="domain" description="4Fe-4S Wbl-type" evidence="13">
    <location>
        <begin position="28"/>
        <end position="86"/>
    </location>
</feature>
<dbReference type="GO" id="GO:0035731">
    <property type="term" value="F:dinitrosyl-iron complex binding"/>
    <property type="evidence" value="ECO:0007669"/>
    <property type="project" value="UniProtKB-UniRule"/>
</dbReference>
<comment type="function">
    <text evidence="11">Acts as a transcriptional regulator. Probably redox-responsive. The apo- but not holo-form probably binds DNA.</text>
</comment>
<keyword evidence="5 11" id="KW-0408">Iron</keyword>
<proteinExistence type="inferred from homology"/>
<evidence type="ECO:0000256" key="8">
    <source>
        <dbReference type="ARBA" id="ARBA00023125"/>
    </source>
</evidence>
<evidence type="ECO:0000313" key="15">
    <source>
        <dbReference type="Proteomes" id="UP000605361"/>
    </source>
</evidence>
<keyword evidence="9 11" id="KW-1015">Disulfide bond</keyword>
<keyword evidence="15" id="KW-1185">Reference proteome</keyword>
<accession>A0A931ANM5</accession>
<evidence type="ECO:0000313" key="14">
    <source>
        <dbReference type="EMBL" id="MBF8194289.1"/>
    </source>
</evidence>
<gene>
    <name evidence="11" type="primary">whiB</name>
    <name evidence="14" type="ORF">ITP53_53250</name>
</gene>
<keyword evidence="3 11" id="KW-0004">4Fe-4S</keyword>
<dbReference type="GO" id="GO:0045454">
    <property type="term" value="P:cell redox homeostasis"/>
    <property type="evidence" value="ECO:0007669"/>
    <property type="project" value="TreeGrafter"/>
</dbReference>
<dbReference type="GO" id="GO:0045892">
    <property type="term" value="P:negative regulation of DNA-templated transcription"/>
    <property type="evidence" value="ECO:0007669"/>
    <property type="project" value="TreeGrafter"/>
</dbReference>
<feature type="region of interest" description="Disordered" evidence="12">
    <location>
        <begin position="86"/>
        <end position="105"/>
    </location>
</feature>
<comment type="PTM">
    <text evidence="11">Upon Fe-S cluster removal intramolecular disulfide bonds are formed.</text>
</comment>
<dbReference type="EMBL" id="JADOGI010000385">
    <property type="protein sequence ID" value="MBF8194289.1"/>
    <property type="molecule type" value="Genomic_DNA"/>
</dbReference>
<protein>
    <recommendedName>
        <fullName evidence="11">Transcriptional regulator WhiB</fullName>
    </recommendedName>
</protein>
<dbReference type="HAMAP" id="MF_01479">
    <property type="entry name" value="WhiB"/>
    <property type="match status" value="1"/>
</dbReference>
<keyword evidence="8 11" id="KW-0238">DNA-binding</keyword>